<sequence length="385" mass="42581">MAKPGNEFSYICVLVLLELRLLVERLEQETTTGKVAVHESQSPRRKNTMPDKTCPGLAEHSALLRFTSAVFYAGCSLLITVVNKTVLTSFRFPSYMCLGIGQMITTIVVLYAAKRCKIVQFQDFDKSILIKMFPLPLLYVGNHITGLGGTKKLSLPMFTVLRKFTILMTMILEVYILRKTFPNQLVCSVVTIVFGAMVAASSDLAFDIEGYTFILLNDAFTAAGNVYTKKKVGNEGLGKYDVIFYNALIIVIPTILASAFTGDLHKAAEFENWSNVTFIFCFALSCFMGFVLMYSIVLCSYYNSALTTTVVGAVKNVAVAYIGMFVGGDYLFSWTNFIGLSICMSGGLLYSYLTFNTKSSGDYTQGTQDIKIDIIKDSTGRYSTN</sequence>
<dbReference type="Proteomes" id="UP000693946">
    <property type="component" value="Linkage Group LG5"/>
</dbReference>
<feature type="chain" id="PRO_5043608106" description="Sugar phosphate transporter domain-containing protein" evidence="6">
    <location>
        <begin position="26"/>
        <end position="385"/>
    </location>
</feature>
<evidence type="ECO:0000256" key="6">
    <source>
        <dbReference type="SAM" id="SignalP"/>
    </source>
</evidence>
<feature type="signal peptide" evidence="6">
    <location>
        <begin position="1"/>
        <end position="25"/>
    </location>
</feature>
<feature type="transmembrane region" description="Helical" evidence="5">
    <location>
        <begin position="160"/>
        <end position="178"/>
    </location>
</feature>
<evidence type="ECO:0000256" key="5">
    <source>
        <dbReference type="SAM" id="Phobius"/>
    </source>
</evidence>
<evidence type="ECO:0000256" key="3">
    <source>
        <dbReference type="ARBA" id="ARBA00022989"/>
    </source>
</evidence>
<dbReference type="AlphaFoldDB" id="A0AAV6QAV9"/>
<keyword evidence="2 5" id="KW-0812">Transmembrane</keyword>
<keyword evidence="6" id="KW-0732">Signal</keyword>
<feature type="transmembrane region" description="Helical" evidence="5">
    <location>
        <begin position="240"/>
        <end position="261"/>
    </location>
</feature>
<accession>A0AAV6QAV9</accession>
<name>A0AAV6QAV9_SOLSE</name>
<dbReference type="InterPro" id="IPR004853">
    <property type="entry name" value="Sugar_P_trans_dom"/>
</dbReference>
<comment type="caution">
    <text evidence="8">The sequence shown here is derived from an EMBL/GenBank/DDBJ whole genome shotgun (WGS) entry which is preliminary data.</text>
</comment>
<keyword evidence="9" id="KW-1185">Reference proteome</keyword>
<protein>
    <recommendedName>
        <fullName evidence="7">Sugar phosphate transporter domain-containing protein</fullName>
    </recommendedName>
</protein>
<evidence type="ECO:0000256" key="4">
    <source>
        <dbReference type="ARBA" id="ARBA00023136"/>
    </source>
</evidence>
<evidence type="ECO:0000313" key="8">
    <source>
        <dbReference type="EMBL" id="KAG7488903.1"/>
    </source>
</evidence>
<reference evidence="8 9" key="1">
    <citation type="journal article" date="2021" name="Sci. Rep.">
        <title>Chromosome anchoring in Senegalese sole (Solea senegalensis) reveals sex-associated markers and genome rearrangements in flatfish.</title>
        <authorList>
            <person name="Guerrero-Cozar I."/>
            <person name="Gomez-Garrido J."/>
            <person name="Berbel C."/>
            <person name="Martinez-Blanch J.F."/>
            <person name="Alioto T."/>
            <person name="Claros M.G."/>
            <person name="Gagnaire P.A."/>
            <person name="Manchado M."/>
        </authorList>
    </citation>
    <scope>NUCLEOTIDE SEQUENCE [LARGE SCALE GENOMIC DNA]</scope>
    <source>
        <strain evidence="8">Sse05_10M</strain>
    </source>
</reference>
<dbReference type="InterPro" id="IPR050186">
    <property type="entry name" value="TPT_transporter"/>
</dbReference>
<feature type="transmembrane region" description="Helical" evidence="5">
    <location>
        <begin position="332"/>
        <end position="353"/>
    </location>
</feature>
<proteinExistence type="predicted"/>
<evidence type="ECO:0000256" key="2">
    <source>
        <dbReference type="ARBA" id="ARBA00022692"/>
    </source>
</evidence>
<evidence type="ECO:0000259" key="7">
    <source>
        <dbReference type="Pfam" id="PF03151"/>
    </source>
</evidence>
<feature type="domain" description="Sugar phosphate transporter" evidence="7">
    <location>
        <begin position="75"/>
        <end position="351"/>
    </location>
</feature>
<feature type="transmembrane region" description="Helical" evidence="5">
    <location>
        <begin position="128"/>
        <end position="148"/>
    </location>
</feature>
<dbReference type="EMBL" id="JAGKHQ010000017">
    <property type="protein sequence ID" value="KAG7488903.1"/>
    <property type="molecule type" value="Genomic_DNA"/>
</dbReference>
<feature type="transmembrane region" description="Helical" evidence="5">
    <location>
        <begin position="185"/>
        <end position="202"/>
    </location>
</feature>
<feature type="transmembrane region" description="Helical" evidence="5">
    <location>
        <begin position="305"/>
        <end position="326"/>
    </location>
</feature>
<comment type="subcellular location">
    <subcellularLocation>
        <location evidence="1">Membrane</location>
        <topology evidence="1">Multi-pass membrane protein</topology>
    </subcellularLocation>
</comment>
<feature type="transmembrane region" description="Helical" evidence="5">
    <location>
        <begin position="62"/>
        <end position="80"/>
    </location>
</feature>
<evidence type="ECO:0000313" key="9">
    <source>
        <dbReference type="Proteomes" id="UP000693946"/>
    </source>
</evidence>
<dbReference type="PANTHER" id="PTHR11132">
    <property type="entry name" value="SOLUTE CARRIER FAMILY 35"/>
    <property type="match status" value="1"/>
</dbReference>
<dbReference type="Pfam" id="PF03151">
    <property type="entry name" value="TPT"/>
    <property type="match status" value="1"/>
</dbReference>
<keyword evidence="3 5" id="KW-1133">Transmembrane helix</keyword>
<keyword evidence="4 5" id="KW-0472">Membrane</keyword>
<dbReference type="GO" id="GO:0016020">
    <property type="term" value="C:membrane"/>
    <property type="evidence" value="ECO:0007669"/>
    <property type="project" value="UniProtKB-SubCell"/>
</dbReference>
<feature type="transmembrane region" description="Helical" evidence="5">
    <location>
        <begin position="273"/>
        <end position="298"/>
    </location>
</feature>
<evidence type="ECO:0000256" key="1">
    <source>
        <dbReference type="ARBA" id="ARBA00004141"/>
    </source>
</evidence>
<gene>
    <name evidence="8" type="ORF">JOB18_000923</name>
</gene>
<feature type="transmembrane region" description="Helical" evidence="5">
    <location>
        <begin position="92"/>
        <end position="113"/>
    </location>
</feature>
<organism evidence="8 9">
    <name type="scientific">Solea senegalensis</name>
    <name type="common">Senegalese sole</name>
    <dbReference type="NCBI Taxonomy" id="28829"/>
    <lineage>
        <taxon>Eukaryota</taxon>
        <taxon>Metazoa</taxon>
        <taxon>Chordata</taxon>
        <taxon>Craniata</taxon>
        <taxon>Vertebrata</taxon>
        <taxon>Euteleostomi</taxon>
        <taxon>Actinopterygii</taxon>
        <taxon>Neopterygii</taxon>
        <taxon>Teleostei</taxon>
        <taxon>Neoteleostei</taxon>
        <taxon>Acanthomorphata</taxon>
        <taxon>Carangaria</taxon>
        <taxon>Pleuronectiformes</taxon>
        <taxon>Pleuronectoidei</taxon>
        <taxon>Soleidae</taxon>
        <taxon>Solea</taxon>
    </lineage>
</organism>
<feature type="transmembrane region" description="Helical" evidence="5">
    <location>
        <begin position="208"/>
        <end position="228"/>
    </location>
</feature>